<feature type="region of interest" description="Disordered" evidence="1">
    <location>
        <begin position="1"/>
        <end position="21"/>
    </location>
</feature>
<evidence type="ECO:0000256" key="1">
    <source>
        <dbReference type="SAM" id="MobiDB-lite"/>
    </source>
</evidence>
<accession>A0A0F8YPT6</accession>
<reference evidence="2" key="1">
    <citation type="journal article" date="2015" name="Nature">
        <title>Complex archaea that bridge the gap between prokaryotes and eukaryotes.</title>
        <authorList>
            <person name="Spang A."/>
            <person name="Saw J.H."/>
            <person name="Jorgensen S.L."/>
            <person name="Zaremba-Niedzwiedzka K."/>
            <person name="Martijn J."/>
            <person name="Lind A.E."/>
            <person name="van Eijk R."/>
            <person name="Schleper C."/>
            <person name="Guy L."/>
            <person name="Ettema T.J."/>
        </authorList>
    </citation>
    <scope>NUCLEOTIDE SEQUENCE</scope>
</reference>
<dbReference type="EMBL" id="LAZR01068199">
    <property type="protein sequence ID" value="KKK50086.1"/>
    <property type="molecule type" value="Genomic_DNA"/>
</dbReference>
<dbReference type="AlphaFoldDB" id="A0A0F8YPT6"/>
<evidence type="ECO:0000313" key="2">
    <source>
        <dbReference type="EMBL" id="KKK50086.1"/>
    </source>
</evidence>
<feature type="non-terminal residue" evidence="2">
    <location>
        <position position="1"/>
    </location>
</feature>
<organism evidence="2">
    <name type="scientific">marine sediment metagenome</name>
    <dbReference type="NCBI Taxonomy" id="412755"/>
    <lineage>
        <taxon>unclassified sequences</taxon>
        <taxon>metagenomes</taxon>
        <taxon>ecological metagenomes</taxon>
    </lineage>
</organism>
<protein>
    <recommendedName>
        <fullName evidence="3">Collagen-like protein</fullName>
    </recommendedName>
</protein>
<comment type="caution">
    <text evidence="2">The sequence shown here is derived from an EMBL/GenBank/DDBJ whole genome shotgun (WGS) entry which is preliminary data.</text>
</comment>
<gene>
    <name evidence="2" type="ORF">LCGC14_3128520</name>
</gene>
<evidence type="ECO:0008006" key="3">
    <source>
        <dbReference type="Google" id="ProtNLM"/>
    </source>
</evidence>
<sequence length="165" mass="16335">ATGLTGPIGATGPMGATGAAGPTASRGVNFGSDVALTGSFQTVLDLQNVNEGSVDNQITTTFANRLIVNATVNVKTTSSTNPGMAICRLSASDGTGPNNGVAAFSEDSSFTTTTLNGEFVELAMTGAVDKAVGTYNIIVQCRWAGSSPPLSAAAGNLTVIATGSS</sequence>
<proteinExistence type="predicted"/>
<name>A0A0F8YPT6_9ZZZZ</name>